<dbReference type="CDD" id="cd01949">
    <property type="entry name" value="GGDEF"/>
    <property type="match status" value="1"/>
</dbReference>
<name>A0A2U1U1X2_9GAMM</name>
<dbReference type="Proteomes" id="UP000245138">
    <property type="component" value="Unassembled WGS sequence"/>
</dbReference>
<dbReference type="PROSITE" id="PS50887">
    <property type="entry name" value="GGDEF"/>
    <property type="match status" value="1"/>
</dbReference>
<feature type="domain" description="GGDEF" evidence="6">
    <location>
        <begin position="233"/>
        <end position="363"/>
    </location>
</feature>
<dbReference type="PANTHER" id="PTHR45138:SF9">
    <property type="entry name" value="DIGUANYLATE CYCLASE DGCM-RELATED"/>
    <property type="match status" value="1"/>
</dbReference>
<proteinExistence type="predicted"/>
<dbReference type="PANTHER" id="PTHR45138">
    <property type="entry name" value="REGULATORY COMPONENTS OF SENSORY TRANSDUCTION SYSTEM"/>
    <property type="match status" value="1"/>
</dbReference>
<dbReference type="OrthoDB" id="9812358at2"/>
<comment type="cofactor">
    <cofactor evidence="1">
        <name>Mg(2+)</name>
        <dbReference type="ChEBI" id="CHEBI:18420"/>
    </cofactor>
</comment>
<dbReference type="EC" id="2.7.7.65" evidence="3"/>
<evidence type="ECO:0000256" key="5">
    <source>
        <dbReference type="SAM" id="Phobius"/>
    </source>
</evidence>
<dbReference type="EMBL" id="QDKJ01000001">
    <property type="protein sequence ID" value="PWC15648.1"/>
    <property type="molecule type" value="Genomic_DNA"/>
</dbReference>
<feature type="transmembrane region" description="Helical" evidence="5">
    <location>
        <begin position="168"/>
        <end position="192"/>
    </location>
</feature>
<dbReference type="NCBIfam" id="TIGR00254">
    <property type="entry name" value="GGDEF"/>
    <property type="match status" value="1"/>
</dbReference>
<comment type="pathway">
    <text evidence="2">Purine metabolism; 3',5'-cyclic di-GMP biosynthesis.</text>
</comment>
<dbReference type="SMART" id="SM00267">
    <property type="entry name" value="GGDEF"/>
    <property type="match status" value="1"/>
</dbReference>
<evidence type="ECO:0000313" key="7">
    <source>
        <dbReference type="EMBL" id="PWC15648.1"/>
    </source>
</evidence>
<dbReference type="RefSeq" id="WP_109052411.1">
    <property type="nucleotide sequence ID" value="NZ_QDKJ01000001.1"/>
</dbReference>
<organism evidence="7 8">
    <name type="scientific">Brenneria roseae subsp. americana</name>
    <dbReference type="NCBI Taxonomy" id="1508507"/>
    <lineage>
        <taxon>Bacteria</taxon>
        <taxon>Pseudomonadati</taxon>
        <taxon>Pseudomonadota</taxon>
        <taxon>Gammaproteobacteria</taxon>
        <taxon>Enterobacterales</taxon>
        <taxon>Pectobacteriaceae</taxon>
        <taxon>Brenneria</taxon>
    </lineage>
</organism>
<dbReference type="GO" id="GO:0052621">
    <property type="term" value="F:diguanylate cyclase activity"/>
    <property type="evidence" value="ECO:0007669"/>
    <property type="project" value="UniProtKB-EC"/>
</dbReference>
<evidence type="ECO:0000256" key="4">
    <source>
        <dbReference type="ARBA" id="ARBA00034247"/>
    </source>
</evidence>
<dbReference type="InterPro" id="IPR050469">
    <property type="entry name" value="Diguanylate_Cyclase"/>
</dbReference>
<feature type="transmembrane region" description="Helical" evidence="5">
    <location>
        <begin position="12"/>
        <end position="34"/>
    </location>
</feature>
<keyword evidence="8" id="KW-1185">Reference proteome</keyword>
<dbReference type="Pfam" id="PF00990">
    <property type="entry name" value="GGDEF"/>
    <property type="match status" value="1"/>
</dbReference>
<comment type="catalytic activity">
    <reaction evidence="4">
        <text>2 GTP = 3',3'-c-di-GMP + 2 diphosphate</text>
        <dbReference type="Rhea" id="RHEA:24898"/>
        <dbReference type="ChEBI" id="CHEBI:33019"/>
        <dbReference type="ChEBI" id="CHEBI:37565"/>
        <dbReference type="ChEBI" id="CHEBI:58805"/>
        <dbReference type="EC" id="2.7.7.65"/>
    </reaction>
</comment>
<keyword evidence="5" id="KW-1133">Transmembrane helix</keyword>
<dbReference type="InterPro" id="IPR043128">
    <property type="entry name" value="Rev_trsase/Diguanyl_cyclase"/>
</dbReference>
<evidence type="ECO:0000256" key="3">
    <source>
        <dbReference type="ARBA" id="ARBA00012528"/>
    </source>
</evidence>
<accession>A0A2U1U1X2</accession>
<comment type="caution">
    <text evidence="7">The sequence shown here is derived from an EMBL/GenBank/DDBJ whole genome shotgun (WGS) entry which is preliminary data.</text>
</comment>
<dbReference type="SUPFAM" id="SSF55073">
    <property type="entry name" value="Nucleotide cyclase"/>
    <property type="match status" value="1"/>
</dbReference>
<keyword evidence="5" id="KW-0472">Membrane</keyword>
<evidence type="ECO:0000259" key="6">
    <source>
        <dbReference type="PROSITE" id="PS50887"/>
    </source>
</evidence>
<dbReference type="AlphaFoldDB" id="A0A2U1U1X2"/>
<protein>
    <recommendedName>
        <fullName evidence="3">diguanylate cyclase</fullName>
        <ecNumber evidence="3">2.7.7.65</ecNumber>
    </recommendedName>
</protein>
<evidence type="ECO:0000256" key="1">
    <source>
        <dbReference type="ARBA" id="ARBA00001946"/>
    </source>
</evidence>
<evidence type="ECO:0000256" key="2">
    <source>
        <dbReference type="ARBA" id="ARBA00004665"/>
    </source>
</evidence>
<dbReference type="InterPro" id="IPR000160">
    <property type="entry name" value="GGDEF_dom"/>
</dbReference>
<dbReference type="InterPro" id="IPR029787">
    <property type="entry name" value="Nucleotide_cyclase"/>
</dbReference>
<gene>
    <name evidence="7" type="ORF">B4923_00575</name>
</gene>
<reference evidence="7 8" key="1">
    <citation type="submission" date="2018-04" db="EMBL/GenBank/DDBJ databases">
        <title>Brenneria corticis sp.nov.</title>
        <authorList>
            <person name="Li Y."/>
        </authorList>
    </citation>
    <scope>NUCLEOTIDE SEQUENCE [LARGE SCALE GENOMIC DNA]</scope>
    <source>
        <strain evidence="7 8">LMG 27715</strain>
    </source>
</reference>
<dbReference type="Gene3D" id="3.30.70.270">
    <property type="match status" value="1"/>
</dbReference>
<sequence length="363" mass="40790">MSTIKYKILNIFSHPIPAFFLFGTLAFFITVAFMHESDKNVWKIEKHNLDTTIKAYSSYSSGAEVKDSDVTHKTGSYVSARIRTFAFNTGDTRSECIGRLSETELHFNDMSIIRICQNKLPSIGEYAGKDTLTSIFPILSPTDELLGIRIRTNSETPPPSLFDTFRSLSGIIGILSIVLISAVLGSLLSVLAKKYLIELPTIARYDDLTGYLRRDAFFMAANKALNISDFTKHPVCMILIDIDHFKRVNDTFGHSAGDYALKFVADILKRSFRREDIFGRIGGDEFAIVLPNMDLDDAYIVVERARARINDNHYEASNGNRINLTVSIGLVKYNIAEEGLIDVMKRADENLYIAKKNRNTVAK</sequence>
<keyword evidence="5" id="KW-0812">Transmembrane</keyword>
<dbReference type="FunFam" id="3.30.70.270:FF:000001">
    <property type="entry name" value="Diguanylate cyclase domain protein"/>
    <property type="match status" value="1"/>
</dbReference>
<evidence type="ECO:0000313" key="8">
    <source>
        <dbReference type="Proteomes" id="UP000245138"/>
    </source>
</evidence>